<dbReference type="Gene3D" id="3.40.1280.30">
    <property type="match status" value="1"/>
</dbReference>
<evidence type="ECO:0000256" key="2">
    <source>
        <dbReference type="ARBA" id="ARBA00022603"/>
    </source>
</evidence>
<dbReference type="InterPro" id="IPR007356">
    <property type="entry name" value="tRNA_m1G_MeTrfase_euk"/>
</dbReference>
<keyword evidence="3" id="KW-0808">Transferase</keyword>
<dbReference type="GO" id="GO:0052905">
    <property type="term" value="F:tRNA (guanosine(9)-N1)-methyltransferase activity"/>
    <property type="evidence" value="ECO:0007669"/>
    <property type="project" value="UniProtKB-EC"/>
</dbReference>
<dbReference type="EMBL" id="BDSA01000003">
    <property type="protein sequence ID" value="GBE61924.1"/>
    <property type="molecule type" value="Genomic_DNA"/>
</dbReference>
<feature type="region of interest" description="Disordered" evidence="6">
    <location>
        <begin position="294"/>
        <end position="317"/>
    </location>
</feature>
<feature type="compositionally biased region" description="Acidic residues" evidence="6">
    <location>
        <begin position="8"/>
        <end position="21"/>
    </location>
</feature>
<accession>A0A2H6KG15</accession>
<name>A0A2H6KG15_9APIC</name>
<organism evidence="8 9">
    <name type="scientific">Babesia ovata</name>
    <dbReference type="NCBI Taxonomy" id="189622"/>
    <lineage>
        <taxon>Eukaryota</taxon>
        <taxon>Sar</taxon>
        <taxon>Alveolata</taxon>
        <taxon>Apicomplexa</taxon>
        <taxon>Aconoidasida</taxon>
        <taxon>Piroplasmida</taxon>
        <taxon>Babesiidae</taxon>
        <taxon>Babesia</taxon>
    </lineage>
</organism>
<comment type="caution">
    <text evidence="8">The sequence shown here is derived from an EMBL/GenBank/DDBJ whole genome shotgun (WGS) entry which is preliminary data.</text>
</comment>
<dbReference type="GO" id="GO:0002939">
    <property type="term" value="P:tRNA N1-guanine methylation"/>
    <property type="evidence" value="ECO:0007669"/>
    <property type="project" value="TreeGrafter"/>
</dbReference>
<dbReference type="GO" id="GO:0005634">
    <property type="term" value="C:nucleus"/>
    <property type="evidence" value="ECO:0007669"/>
    <property type="project" value="TreeGrafter"/>
</dbReference>
<reference evidence="8 9" key="1">
    <citation type="journal article" date="2017" name="BMC Genomics">
        <title>Whole-genome assembly of Babesia ovata and comparative genomics between closely related pathogens.</title>
        <authorList>
            <person name="Yamagishi J."/>
            <person name="Asada M."/>
            <person name="Hakimi H."/>
            <person name="Tanaka T.Q."/>
            <person name="Sugimoto C."/>
            <person name="Kawazu S."/>
        </authorList>
    </citation>
    <scope>NUCLEOTIDE SEQUENCE [LARGE SCALE GENOMIC DNA]</scope>
    <source>
        <strain evidence="8 9">Miyake</strain>
    </source>
</reference>
<evidence type="ECO:0000256" key="6">
    <source>
        <dbReference type="SAM" id="MobiDB-lite"/>
    </source>
</evidence>
<dbReference type="AlphaFoldDB" id="A0A2H6KG15"/>
<sequence length="335" mass="39072">MDATYDVDWSDVEDVDAEGEAQEAKPARLSKSQKKALAKERYREWRRQKRHRNRREMRKREQQARSELLSGMTDEERSAFFLQERKLAEERKLQQEAFIQDAHDNGMPICINCTFHEFMNEKESKSLARQIAGMYSKIKKNEAKVKLIITGMSKDTALYKHLQFFNVDAWKQVHIHSQNYWELFDTRNVVVLTPDAEEYIEEVESDKVYIIGGLVDVNVKKKTTLTQAKERGVTALALPIKKPNKRRTVKTVESDESAEQSQKEDDVIVYMPGGKVAKCKVCKGKTMLNEDAVKKHLDSKAHKKNQKKGEKDALEAEEVRKRFMKRMESLERRTE</sequence>
<dbReference type="OrthoDB" id="278300at2759"/>
<dbReference type="GeneID" id="39875694"/>
<keyword evidence="2" id="KW-0489">Methyltransferase</keyword>
<comment type="catalytic activity">
    <reaction evidence="5">
        <text>guanosine(9) in tRNA + S-adenosyl-L-methionine = N(1)-methylguanosine(9) in tRNA + S-adenosyl-L-homocysteine + H(+)</text>
        <dbReference type="Rhea" id="RHEA:43156"/>
        <dbReference type="Rhea" id="RHEA-COMP:10367"/>
        <dbReference type="Rhea" id="RHEA-COMP:10368"/>
        <dbReference type="ChEBI" id="CHEBI:15378"/>
        <dbReference type="ChEBI" id="CHEBI:57856"/>
        <dbReference type="ChEBI" id="CHEBI:59789"/>
        <dbReference type="ChEBI" id="CHEBI:73542"/>
        <dbReference type="ChEBI" id="CHEBI:74269"/>
        <dbReference type="EC" id="2.1.1.221"/>
    </reaction>
</comment>
<dbReference type="PANTHER" id="PTHR13563:SF13">
    <property type="entry name" value="TRNA METHYLTRANSFERASE 10 HOMOLOG A"/>
    <property type="match status" value="1"/>
</dbReference>
<dbReference type="CDD" id="cd18089">
    <property type="entry name" value="SPOUT_Trm10-like"/>
    <property type="match status" value="1"/>
</dbReference>
<dbReference type="RefSeq" id="XP_028868167.1">
    <property type="nucleotide sequence ID" value="XM_029012334.1"/>
</dbReference>
<keyword evidence="9" id="KW-1185">Reference proteome</keyword>
<dbReference type="InterPro" id="IPR038459">
    <property type="entry name" value="MT_TRM10-typ_sf"/>
</dbReference>
<dbReference type="GO" id="GO:0000049">
    <property type="term" value="F:tRNA binding"/>
    <property type="evidence" value="ECO:0007669"/>
    <property type="project" value="TreeGrafter"/>
</dbReference>
<keyword evidence="4" id="KW-0949">S-adenosyl-L-methionine</keyword>
<evidence type="ECO:0000256" key="1">
    <source>
        <dbReference type="ARBA" id="ARBA00012797"/>
    </source>
</evidence>
<evidence type="ECO:0000256" key="4">
    <source>
        <dbReference type="ARBA" id="ARBA00022691"/>
    </source>
</evidence>
<evidence type="ECO:0000259" key="7">
    <source>
        <dbReference type="PROSITE" id="PS51675"/>
    </source>
</evidence>
<protein>
    <recommendedName>
        <fullName evidence="1">tRNA (guanine(9)-N(1))-methyltransferase</fullName>
        <ecNumber evidence="1">2.1.1.221</ecNumber>
    </recommendedName>
</protein>
<dbReference type="EC" id="2.1.1.221" evidence="1"/>
<dbReference type="InterPro" id="IPR028564">
    <property type="entry name" value="MT_TRM10-typ"/>
</dbReference>
<evidence type="ECO:0000313" key="8">
    <source>
        <dbReference type="EMBL" id="GBE61924.1"/>
    </source>
</evidence>
<feature type="domain" description="SAM-dependent MTase TRM10-type" evidence="7">
    <location>
        <begin position="89"/>
        <end position="295"/>
    </location>
</feature>
<dbReference type="PANTHER" id="PTHR13563">
    <property type="entry name" value="TRNA (GUANINE-9-) METHYLTRANSFERASE"/>
    <property type="match status" value="1"/>
</dbReference>
<proteinExistence type="predicted"/>
<evidence type="ECO:0000256" key="5">
    <source>
        <dbReference type="ARBA" id="ARBA00048434"/>
    </source>
</evidence>
<feature type="region of interest" description="Disordered" evidence="6">
    <location>
        <begin position="1"/>
        <end position="69"/>
    </location>
</feature>
<evidence type="ECO:0000256" key="3">
    <source>
        <dbReference type="ARBA" id="ARBA00022679"/>
    </source>
</evidence>
<evidence type="ECO:0000313" key="9">
    <source>
        <dbReference type="Proteomes" id="UP000236319"/>
    </source>
</evidence>
<dbReference type="PROSITE" id="PS51675">
    <property type="entry name" value="SAM_MT_TRM10"/>
    <property type="match status" value="1"/>
</dbReference>
<gene>
    <name evidence="8" type="ORF">BOVATA_034170</name>
</gene>
<dbReference type="VEuPathDB" id="PiroplasmaDB:BOVATA_034170"/>
<feature type="compositionally biased region" description="Basic and acidic residues" evidence="6">
    <location>
        <begin position="307"/>
        <end position="317"/>
    </location>
</feature>
<feature type="compositionally biased region" description="Basic residues" evidence="6">
    <location>
        <begin position="46"/>
        <end position="57"/>
    </location>
</feature>
<dbReference type="Proteomes" id="UP000236319">
    <property type="component" value="Unassembled WGS sequence"/>
</dbReference>